<evidence type="ECO:0000313" key="1">
    <source>
        <dbReference type="EMBL" id="KAL0393138.1"/>
    </source>
</evidence>
<protein>
    <submittedName>
        <fullName evidence="1">Uncharacterized protein</fullName>
    </submittedName>
</protein>
<dbReference type="EMBL" id="JACGWJ010000010">
    <property type="protein sequence ID" value="KAL0393138.1"/>
    <property type="molecule type" value="Genomic_DNA"/>
</dbReference>
<accession>A0AAW2SMY5</accession>
<reference evidence="1" key="2">
    <citation type="journal article" date="2024" name="Plant">
        <title>Genomic evolution and insights into agronomic trait innovations of Sesamum species.</title>
        <authorList>
            <person name="Miao H."/>
            <person name="Wang L."/>
            <person name="Qu L."/>
            <person name="Liu H."/>
            <person name="Sun Y."/>
            <person name="Le M."/>
            <person name="Wang Q."/>
            <person name="Wei S."/>
            <person name="Zheng Y."/>
            <person name="Lin W."/>
            <person name="Duan Y."/>
            <person name="Cao H."/>
            <person name="Xiong S."/>
            <person name="Wang X."/>
            <person name="Wei L."/>
            <person name="Li C."/>
            <person name="Ma Q."/>
            <person name="Ju M."/>
            <person name="Zhao R."/>
            <person name="Li G."/>
            <person name="Mu C."/>
            <person name="Tian Q."/>
            <person name="Mei H."/>
            <person name="Zhang T."/>
            <person name="Gao T."/>
            <person name="Zhang H."/>
        </authorList>
    </citation>
    <scope>NUCLEOTIDE SEQUENCE</scope>
    <source>
        <strain evidence="1">G02</strain>
    </source>
</reference>
<reference evidence="1" key="1">
    <citation type="submission" date="2020-06" db="EMBL/GenBank/DDBJ databases">
        <authorList>
            <person name="Li T."/>
            <person name="Hu X."/>
            <person name="Zhang T."/>
            <person name="Song X."/>
            <person name="Zhang H."/>
            <person name="Dai N."/>
            <person name="Sheng W."/>
            <person name="Hou X."/>
            <person name="Wei L."/>
        </authorList>
    </citation>
    <scope>NUCLEOTIDE SEQUENCE</scope>
    <source>
        <strain evidence="1">G02</strain>
        <tissue evidence="1">Leaf</tissue>
    </source>
</reference>
<dbReference type="AlphaFoldDB" id="A0AAW2SMY5"/>
<gene>
    <name evidence="1" type="ORF">Sradi_2536600</name>
</gene>
<sequence>MPSYLQHHQVDIVIACCTPHKFIHRFSNDDIILNEPDEDTPIDMDSFYHRGHPTISEIETQRTIQDSIPMQMWADNHPN</sequence>
<proteinExistence type="predicted"/>
<organism evidence="1">
    <name type="scientific">Sesamum radiatum</name>
    <name type="common">Black benniseed</name>
    <dbReference type="NCBI Taxonomy" id="300843"/>
    <lineage>
        <taxon>Eukaryota</taxon>
        <taxon>Viridiplantae</taxon>
        <taxon>Streptophyta</taxon>
        <taxon>Embryophyta</taxon>
        <taxon>Tracheophyta</taxon>
        <taxon>Spermatophyta</taxon>
        <taxon>Magnoliopsida</taxon>
        <taxon>eudicotyledons</taxon>
        <taxon>Gunneridae</taxon>
        <taxon>Pentapetalae</taxon>
        <taxon>asterids</taxon>
        <taxon>lamiids</taxon>
        <taxon>Lamiales</taxon>
        <taxon>Pedaliaceae</taxon>
        <taxon>Sesamum</taxon>
    </lineage>
</organism>
<name>A0AAW2SMY5_SESRA</name>
<comment type="caution">
    <text evidence="1">The sequence shown here is derived from an EMBL/GenBank/DDBJ whole genome shotgun (WGS) entry which is preliminary data.</text>
</comment>